<dbReference type="InterPro" id="IPR043128">
    <property type="entry name" value="Rev_trsase/Diguanyl_cyclase"/>
</dbReference>
<dbReference type="Gene3D" id="3.10.10.10">
    <property type="entry name" value="HIV Type 1 Reverse Transcriptase, subunit A, domain 1"/>
    <property type="match status" value="1"/>
</dbReference>
<dbReference type="CDD" id="cd09274">
    <property type="entry name" value="RNase_HI_RT_Ty3"/>
    <property type="match status" value="1"/>
</dbReference>
<protein>
    <submittedName>
        <fullName evidence="9">Reverse transcriptase domain-containing protein</fullName>
    </submittedName>
</protein>
<keyword evidence="6 9" id="KW-0695">RNA-directed DNA polymerase</keyword>
<keyword evidence="10" id="KW-1185">Reference proteome</keyword>
<evidence type="ECO:0000256" key="6">
    <source>
        <dbReference type="ARBA" id="ARBA00022918"/>
    </source>
</evidence>
<dbReference type="Pfam" id="PF17917">
    <property type="entry name" value="RT_RNaseH"/>
    <property type="match status" value="1"/>
</dbReference>
<dbReference type="PANTHER" id="PTHR37984:SF5">
    <property type="entry name" value="PROTEIN NYNRIN-LIKE"/>
    <property type="match status" value="1"/>
</dbReference>
<evidence type="ECO:0000256" key="2">
    <source>
        <dbReference type="ARBA" id="ARBA00022695"/>
    </source>
</evidence>
<gene>
    <name evidence="9" type="ORF">Tco_1124683</name>
</gene>
<proteinExistence type="predicted"/>
<keyword evidence="3" id="KW-0540">Nuclease</keyword>
<dbReference type="InterPro" id="IPR043502">
    <property type="entry name" value="DNA/RNA_pol_sf"/>
</dbReference>
<dbReference type="InterPro" id="IPR050951">
    <property type="entry name" value="Retrovirus_Pol_polyprotein"/>
</dbReference>
<evidence type="ECO:0000259" key="7">
    <source>
        <dbReference type="Pfam" id="PF00078"/>
    </source>
</evidence>
<dbReference type="Pfam" id="PF00078">
    <property type="entry name" value="RVT_1"/>
    <property type="match status" value="1"/>
</dbReference>
<dbReference type="EMBL" id="BQNB010021614">
    <property type="protein sequence ID" value="GJU08253.1"/>
    <property type="molecule type" value="Genomic_DNA"/>
</dbReference>
<evidence type="ECO:0000256" key="5">
    <source>
        <dbReference type="ARBA" id="ARBA00022801"/>
    </source>
</evidence>
<accession>A0ABQ5J9V5</accession>
<reference evidence="9" key="2">
    <citation type="submission" date="2022-01" db="EMBL/GenBank/DDBJ databases">
        <authorList>
            <person name="Yamashiro T."/>
            <person name="Shiraishi A."/>
            <person name="Satake H."/>
            <person name="Nakayama K."/>
        </authorList>
    </citation>
    <scope>NUCLEOTIDE SEQUENCE</scope>
</reference>
<evidence type="ECO:0000313" key="9">
    <source>
        <dbReference type="EMBL" id="GJU08253.1"/>
    </source>
</evidence>
<dbReference type="CDD" id="cd01647">
    <property type="entry name" value="RT_LTR"/>
    <property type="match status" value="1"/>
</dbReference>
<keyword evidence="2" id="KW-0548">Nucleotidyltransferase</keyword>
<sequence>MEDDFKPAVQHQRRVNPKIHEVIKKEVIKLLDAGLIYPISDSPWVSPVHCVPKKGGMTVVENEDNELIPTRLVTGWRVCIDYRKLNDATRKDHFPLPFMDQMLERLAGNEYYCFLDGFSGYFQIPIDPQDQEKTTFTCPYGTFAYRRMPFGLCNAPGTFQRCMMAIFHDMIEETMEVFMDDFSVFGDSFSSCLSHLDKMLKRCEDTNLVLNWEKCHFMVKEGIVLGHKISKSGIEVDRAKVDVIAKLPHPTSVKGVRSFLGHAGFYRRFIQDFSKIARPMTHLLKKETPFIFSKECIEAFNTLKKTLTEALILVSLDWDLSFEVMCDASDFAVGAVLGQRKTKHFQPIHYASKTMTDAQAHYTTTEKELLAVVYAFEKFRPYLVLSKTIVYTDHSALKYLLTKQDAMPRFLWWVLLLQEFDVAIRDKKGAENLAVDHLSRLKNPHQDDLENKEINETFPLETLGMISSRSDSSTPWFSKIENYHAGNFVVKGMSSQQKKKFFKDVKYYFCKTMQYVVEMLGQREQAANLSTHTLEPSRRFKSICYDDDDDEESTIPLNKIISQIPLSIAITPILPTMEPEDSLIMGDEDLHTSPKKKSDEFIKSNVEDLVPIPRESEDTSDGNKECNFPFYDNSVTFSNPLFDANDDFTSSNDESLPEEDVKEKNFKMYSNPLFEFEEEYISSDINPFYNEVLEDINRKNSLLAIDESFLLVTPPPSSKLVSLEEVENFDPSLSLIRSGMMTRMADIPSLELNEDECFDPGGGEIDADIPLDF</sequence>
<evidence type="ECO:0000259" key="8">
    <source>
        <dbReference type="Pfam" id="PF17917"/>
    </source>
</evidence>
<dbReference type="PANTHER" id="PTHR37984">
    <property type="entry name" value="PROTEIN CBG26694"/>
    <property type="match status" value="1"/>
</dbReference>
<reference evidence="9" key="1">
    <citation type="journal article" date="2022" name="Int. J. Mol. Sci.">
        <title>Draft Genome of Tanacetum Coccineum: Genomic Comparison of Closely Related Tanacetum-Family Plants.</title>
        <authorList>
            <person name="Yamashiro T."/>
            <person name="Shiraishi A."/>
            <person name="Nakayama K."/>
            <person name="Satake H."/>
        </authorList>
    </citation>
    <scope>NUCLEOTIDE SEQUENCE</scope>
</reference>
<keyword evidence="1" id="KW-0808">Transferase</keyword>
<feature type="domain" description="Reverse transcriptase" evidence="7">
    <location>
        <begin position="73"/>
        <end position="229"/>
    </location>
</feature>
<dbReference type="Proteomes" id="UP001151760">
    <property type="component" value="Unassembled WGS sequence"/>
</dbReference>
<dbReference type="Gene3D" id="3.30.70.270">
    <property type="match status" value="2"/>
</dbReference>
<dbReference type="InterPro" id="IPR041373">
    <property type="entry name" value="RT_RNaseH"/>
</dbReference>
<organism evidence="9 10">
    <name type="scientific">Tanacetum coccineum</name>
    <dbReference type="NCBI Taxonomy" id="301880"/>
    <lineage>
        <taxon>Eukaryota</taxon>
        <taxon>Viridiplantae</taxon>
        <taxon>Streptophyta</taxon>
        <taxon>Embryophyta</taxon>
        <taxon>Tracheophyta</taxon>
        <taxon>Spermatophyta</taxon>
        <taxon>Magnoliopsida</taxon>
        <taxon>eudicotyledons</taxon>
        <taxon>Gunneridae</taxon>
        <taxon>Pentapetalae</taxon>
        <taxon>asterids</taxon>
        <taxon>campanulids</taxon>
        <taxon>Asterales</taxon>
        <taxon>Asteraceae</taxon>
        <taxon>Asteroideae</taxon>
        <taxon>Anthemideae</taxon>
        <taxon>Anthemidinae</taxon>
        <taxon>Tanacetum</taxon>
    </lineage>
</organism>
<comment type="caution">
    <text evidence="9">The sequence shown here is derived from an EMBL/GenBank/DDBJ whole genome shotgun (WGS) entry which is preliminary data.</text>
</comment>
<dbReference type="InterPro" id="IPR000477">
    <property type="entry name" value="RT_dom"/>
</dbReference>
<evidence type="ECO:0000256" key="3">
    <source>
        <dbReference type="ARBA" id="ARBA00022722"/>
    </source>
</evidence>
<dbReference type="GO" id="GO:0003964">
    <property type="term" value="F:RNA-directed DNA polymerase activity"/>
    <property type="evidence" value="ECO:0007669"/>
    <property type="project" value="UniProtKB-KW"/>
</dbReference>
<keyword evidence="4" id="KW-0255">Endonuclease</keyword>
<evidence type="ECO:0000256" key="4">
    <source>
        <dbReference type="ARBA" id="ARBA00022759"/>
    </source>
</evidence>
<evidence type="ECO:0000313" key="10">
    <source>
        <dbReference type="Proteomes" id="UP001151760"/>
    </source>
</evidence>
<name>A0ABQ5J9V5_9ASTR</name>
<feature type="domain" description="Reverse transcriptase RNase H-like" evidence="8">
    <location>
        <begin position="317"/>
        <end position="420"/>
    </location>
</feature>
<keyword evidence="5" id="KW-0378">Hydrolase</keyword>
<dbReference type="SUPFAM" id="SSF56672">
    <property type="entry name" value="DNA/RNA polymerases"/>
    <property type="match status" value="1"/>
</dbReference>
<evidence type="ECO:0000256" key="1">
    <source>
        <dbReference type="ARBA" id="ARBA00022679"/>
    </source>
</evidence>